<proteinExistence type="predicted"/>
<evidence type="ECO:0000313" key="2">
    <source>
        <dbReference type="Proteomes" id="UP000655225"/>
    </source>
</evidence>
<name>A0A834ZPD7_TETSI</name>
<dbReference type="AlphaFoldDB" id="A0A834ZPD7"/>
<gene>
    <name evidence="1" type="ORF">HHK36_003488</name>
</gene>
<keyword evidence="2" id="KW-1185">Reference proteome</keyword>
<protein>
    <recommendedName>
        <fullName evidence="3">Nuclease HARBI1</fullName>
    </recommendedName>
</protein>
<evidence type="ECO:0008006" key="3">
    <source>
        <dbReference type="Google" id="ProtNLM"/>
    </source>
</evidence>
<dbReference type="EMBL" id="JABCRI010000002">
    <property type="protein sequence ID" value="KAF8410951.1"/>
    <property type="molecule type" value="Genomic_DNA"/>
</dbReference>
<organism evidence="1 2">
    <name type="scientific">Tetracentron sinense</name>
    <name type="common">Spur-leaf</name>
    <dbReference type="NCBI Taxonomy" id="13715"/>
    <lineage>
        <taxon>Eukaryota</taxon>
        <taxon>Viridiplantae</taxon>
        <taxon>Streptophyta</taxon>
        <taxon>Embryophyta</taxon>
        <taxon>Tracheophyta</taxon>
        <taxon>Spermatophyta</taxon>
        <taxon>Magnoliopsida</taxon>
        <taxon>Trochodendrales</taxon>
        <taxon>Trochodendraceae</taxon>
        <taxon>Tetracentron</taxon>
    </lineage>
</organism>
<dbReference type="Proteomes" id="UP000655225">
    <property type="component" value="Unassembled WGS sequence"/>
</dbReference>
<dbReference type="InterPro" id="IPR006912">
    <property type="entry name" value="Harbinger_derived_prot"/>
</dbReference>
<dbReference type="Pfam" id="PF04827">
    <property type="entry name" value="Plant_tran"/>
    <property type="match status" value="1"/>
</dbReference>
<dbReference type="PANTHER" id="PTHR47150:SF7">
    <property type="entry name" value="NUCLEASE"/>
    <property type="match status" value="1"/>
</dbReference>
<evidence type="ECO:0000313" key="1">
    <source>
        <dbReference type="EMBL" id="KAF8410951.1"/>
    </source>
</evidence>
<dbReference type="OMA" id="NFDINGH"/>
<dbReference type="PANTHER" id="PTHR47150">
    <property type="entry name" value="OS12G0169200 PROTEIN"/>
    <property type="match status" value="1"/>
</dbReference>
<accession>A0A834ZPD7</accession>
<sequence length="359" mass="41318">MKPLRMEENFGNKNRNEEEECRVKDHDNYFIQKKDGLGRLGLSTLQKVTTVFQILAYGASTNSTDEYVRIGESTAILCMKKFCRTIVEVFGDEYLRTPNANDVARLLKKGEERGFPGMLGSLDCMHWAWKNCPTAWTGQYSGRHGSPTIILEAVASYDLWIWHAYFGLSSSNNDINVLQSSNLFVNLTQGIAPPAHYTIQGTEYNVGYYLADGIYPKWSTLVQTISQPQGRKKQYFAMMQETYRKDVERAFGVLQSRFAIVKGPIRFWDKHVLHDIMYACIIMHNMIVEDECNDYENVIDSNPTPIPNVDMVDGETKRLQQFLARHRQIKNKEAHYALRNSLIEHLWERHGDAPCEPDL</sequence>
<comment type="caution">
    <text evidence="1">The sequence shown here is derived from an EMBL/GenBank/DDBJ whole genome shotgun (WGS) entry which is preliminary data.</text>
</comment>
<reference evidence="1 2" key="1">
    <citation type="submission" date="2020-04" db="EMBL/GenBank/DDBJ databases">
        <title>Plant Genome Project.</title>
        <authorList>
            <person name="Zhang R.-G."/>
        </authorList>
    </citation>
    <scope>NUCLEOTIDE SEQUENCE [LARGE SCALE GENOMIC DNA]</scope>
    <source>
        <strain evidence="1">YNK0</strain>
        <tissue evidence="1">Leaf</tissue>
    </source>
</reference>
<dbReference type="OrthoDB" id="1926684at2759"/>